<evidence type="ECO:0000313" key="2">
    <source>
        <dbReference type="EMBL" id="AUW42421.1"/>
    </source>
</evidence>
<name>A0A2K9Z2S4_RHILE</name>
<organism evidence="2 3">
    <name type="scientific">Rhizobium leguminosarum</name>
    <dbReference type="NCBI Taxonomy" id="384"/>
    <lineage>
        <taxon>Bacteria</taxon>
        <taxon>Pseudomonadati</taxon>
        <taxon>Pseudomonadota</taxon>
        <taxon>Alphaproteobacteria</taxon>
        <taxon>Hyphomicrobiales</taxon>
        <taxon>Rhizobiaceae</taxon>
        <taxon>Rhizobium/Agrobacterium group</taxon>
        <taxon>Rhizobium</taxon>
    </lineage>
</organism>
<feature type="compositionally biased region" description="Basic residues" evidence="1">
    <location>
        <begin position="53"/>
        <end position="71"/>
    </location>
</feature>
<sequence>MRCVRWSAAAAGSIFRVVLLSVRDAAQSNHSPVLPAAILVSPILPSAPDAVRRYRAQRNPRRSRRSRRYCLNRRATPTGGR</sequence>
<dbReference type="AlphaFoldDB" id="A0A2K9Z2S4"/>
<evidence type="ECO:0000313" key="3">
    <source>
        <dbReference type="Proteomes" id="UP000238523"/>
    </source>
</evidence>
<gene>
    <name evidence="2" type="ORF">CUJ84_Chr002055</name>
</gene>
<reference evidence="2 3" key="1">
    <citation type="submission" date="2017-11" db="EMBL/GenBank/DDBJ databases">
        <title>Complete genome of Rhizobium leguminosarum Norway, an ineffective micro-symbiont.</title>
        <authorList>
            <person name="Hoffrichter A."/>
            <person name="Liang J."/>
            <person name="Brachmann A."/>
            <person name="Marin M."/>
        </authorList>
    </citation>
    <scope>NUCLEOTIDE SEQUENCE [LARGE SCALE GENOMIC DNA]</scope>
    <source>
        <strain evidence="2 3">Norway</strain>
    </source>
</reference>
<proteinExistence type="predicted"/>
<dbReference type="Proteomes" id="UP000238523">
    <property type="component" value="Chromosome"/>
</dbReference>
<accession>A0A2K9Z2S4</accession>
<dbReference type="EMBL" id="CP025012">
    <property type="protein sequence ID" value="AUW42421.1"/>
    <property type="molecule type" value="Genomic_DNA"/>
</dbReference>
<protein>
    <submittedName>
        <fullName evidence="2">Uncharacterized protein</fullName>
    </submittedName>
</protein>
<feature type="region of interest" description="Disordered" evidence="1">
    <location>
        <begin position="53"/>
        <end position="81"/>
    </location>
</feature>
<evidence type="ECO:0000256" key="1">
    <source>
        <dbReference type="SAM" id="MobiDB-lite"/>
    </source>
</evidence>